<dbReference type="PANTHER" id="PTHR43761:SF1">
    <property type="entry name" value="D-ISOMER SPECIFIC 2-HYDROXYACID DEHYDROGENASE CATALYTIC DOMAIN-CONTAINING PROTEIN-RELATED"/>
    <property type="match status" value="1"/>
</dbReference>
<protein>
    <submittedName>
        <fullName evidence="7">Glycerate dehydrogenase</fullName>
    </submittedName>
</protein>
<feature type="domain" description="D-isomer specific 2-hydroxyacid dehydrogenase catalytic" evidence="5">
    <location>
        <begin position="42"/>
        <end position="308"/>
    </location>
</feature>
<dbReference type="SUPFAM" id="SSF52283">
    <property type="entry name" value="Formate/glycerate dehydrogenase catalytic domain-like"/>
    <property type="match status" value="1"/>
</dbReference>
<evidence type="ECO:0000313" key="8">
    <source>
        <dbReference type="Proteomes" id="UP000034854"/>
    </source>
</evidence>
<evidence type="ECO:0000256" key="4">
    <source>
        <dbReference type="RuleBase" id="RU003719"/>
    </source>
</evidence>
<accession>A0A0G0UES9</accession>
<dbReference type="Gene3D" id="3.40.50.720">
    <property type="entry name" value="NAD(P)-binding Rossmann-like Domain"/>
    <property type="match status" value="2"/>
</dbReference>
<dbReference type="InterPro" id="IPR006139">
    <property type="entry name" value="D-isomer_2_OHA_DH_cat_dom"/>
</dbReference>
<dbReference type="AlphaFoldDB" id="A0A0G0UES9"/>
<dbReference type="InterPro" id="IPR050418">
    <property type="entry name" value="D-iso_2-hydroxyacid_DH_PdxB"/>
</dbReference>
<dbReference type="InterPro" id="IPR006140">
    <property type="entry name" value="D-isomer_DH_NAD-bd"/>
</dbReference>
<evidence type="ECO:0000259" key="6">
    <source>
        <dbReference type="Pfam" id="PF02826"/>
    </source>
</evidence>
<dbReference type="GO" id="GO:0016616">
    <property type="term" value="F:oxidoreductase activity, acting on the CH-OH group of donors, NAD or NADP as acceptor"/>
    <property type="evidence" value="ECO:0007669"/>
    <property type="project" value="InterPro"/>
</dbReference>
<dbReference type="Pfam" id="PF02826">
    <property type="entry name" value="2-Hacid_dh_C"/>
    <property type="match status" value="1"/>
</dbReference>
<comment type="similarity">
    <text evidence="1 4">Belongs to the D-isomer specific 2-hydroxyacid dehydrogenase family.</text>
</comment>
<reference evidence="7 8" key="1">
    <citation type="journal article" date="2015" name="Nature">
        <title>rRNA introns, odd ribosomes, and small enigmatic genomes across a large radiation of phyla.</title>
        <authorList>
            <person name="Brown C.T."/>
            <person name="Hug L.A."/>
            <person name="Thomas B.C."/>
            <person name="Sharon I."/>
            <person name="Castelle C.J."/>
            <person name="Singh A."/>
            <person name="Wilkins M.J."/>
            <person name="Williams K.H."/>
            <person name="Banfield J.F."/>
        </authorList>
    </citation>
    <scope>NUCLEOTIDE SEQUENCE [LARGE SCALE GENOMIC DNA]</scope>
</reference>
<gene>
    <name evidence="7" type="ORF">UU34_C0027G0006</name>
</gene>
<comment type="caution">
    <text evidence="7">The sequence shown here is derived from an EMBL/GenBank/DDBJ whole genome shotgun (WGS) entry which is preliminary data.</text>
</comment>
<evidence type="ECO:0000313" key="7">
    <source>
        <dbReference type="EMBL" id="KKR85906.1"/>
    </source>
</evidence>
<dbReference type="EMBL" id="LCAG01000027">
    <property type="protein sequence ID" value="KKR85906.1"/>
    <property type="molecule type" value="Genomic_DNA"/>
</dbReference>
<evidence type="ECO:0000256" key="1">
    <source>
        <dbReference type="ARBA" id="ARBA00005854"/>
    </source>
</evidence>
<dbReference type="SUPFAM" id="SSF51735">
    <property type="entry name" value="NAD(P)-binding Rossmann-fold domains"/>
    <property type="match status" value="1"/>
</dbReference>
<dbReference type="Pfam" id="PF00389">
    <property type="entry name" value="2-Hacid_dh"/>
    <property type="match status" value="1"/>
</dbReference>
<keyword evidence="2 4" id="KW-0560">Oxidoreductase</keyword>
<proteinExistence type="inferred from homology"/>
<feature type="domain" description="D-isomer specific 2-hydroxyacid dehydrogenase NAD-binding" evidence="6">
    <location>
        <begin position="117"/>
        <end position="286"/>
    </location>
</feature>
<keyword evidence="3" id="KW-0520">NAD</keyword>
<organism evidence="7 8">
    <name type="scientific">Candidatus Curtissbacteria bacterium GW2011_GWA1_41_11</name>
    <dbReference type="NCBI Taxonomy" id="1618409"/>
    <lineage>
        <taxon>Bacteria</taxon>
        <taxon>Candidatus Curtissiibacteriota</taxon>
    </lineage>
</organism>
<evidence type="ECO:0000259" key="5">
    <source>
        <dbReference type="Pfam" id="PF00389"/>
    </source>
</evidence>
<dbReference type="PANTHER" id="PTHR43761">
    <property type="entry name" value="D-ISOMER SPECIFIC 2-HYDROXYACID DEHYDROGENASE FAMILY PROTEIN (AFU_ORTHOLOGUE AFUA_1G13630)"/>
    <property type="match status" value="1"/>
</dbReference>
<dbReference type="InterPro" id="IPR036291">
    <property type="entry name" value="NAD(P)-bd_dom_sf"/>
</dbReference>
<sequence length="316" mass="35391">MVYNSLVKFQKALFIGVTEASLDKKYWKGLDNLIAKKAFVAKESPQIEKEIKDADCLFLAFATPLTKDLIDKAPKLKYIGQFSTAFGRVDVDYAKKKGIPVTNLAGFSTESVAEFTIAAILEAIRGLETGKQRGKKLNVDEGGIKVWEIKGKNFGILGLGKIGRRVGELANGFGAHVIYWSRNKKKDSSFKYQELDEVIKSADFLSINLAQNAQTEKILNKKRFSQIKPGCVVINTCPMELIDLDGLTSRLAKKDIIFILDHSDEMAIADLKKLSKYPNCIIYPPMAYISEEAKVNRQEMFVSNIVCFQYRKLPQG</sequence>
<evidence type="ECO:0000256" key="3">
    <source>
        <dbReference type="ARBA" id="ARBA00023027"/>
    </source>
</evidence>
<dbReference type="CDD" id="cd05198">
    <property type="entry name" value="formate_dh_like"/>
    <property type="match status" value="1"/>
</dbReference>
<dbReference type="GO" id="GO:0051287">
    <property type="term" value="F:NAD binding"/>
    <property type="evidence" value="ECO:0007669"/>
    <property type="project" value="InterPro"/>
</dbReference>
<name>A0A0G0UES9_9BACT</name>
<dbReference type="Proteomes" id="UP000034854">
    <property type="component" value="Unassembled WGS sequence"/>
</dbReference>
<evidence type="ECO:0000256" key="2">
    <source>
        <dbReference type="ARBA" id="ARBA00023002"/>
    </source>
</evidence>